<proteinExistence type="predicted"/>
<accession>A0A8R7TR63</accession>
<dbReference type="EnsemblPlants" id="TuG1812G0300000206.01.T01">
    <property type="protein sequence ID" value="TuG1812G0300000206.01.T01"/>
    <property type="gene ID" value="TuG1812G0300000206.01"/>
</dbReference>
<protein>
    <submittedName>
        <fullName evidence="1">Uncharacterized protein</fullName>
    </submittedName>
</protein>
<reference evidence="1" key="3">
    <citation type="submission" date="2022-06" db="UniProtKB">
        <authorList>
            <consortium name="EnsemblPlants"/>
        </authorList>
    </citation>
    <scope>IDENTIFICATION</scope>
</reference>
<reference evidence="1" key="2">
    <citation type="submission" date="2018-03" db="EMBL/GenBank/DDBJ databases">
        <title>The Triticum urartu genome reveals the dynamic nature of wheat genome evolution.</title>
        <authorList>
            <person name="Ling H."/>
            <person name="Ma B."/>
            <person name="Shi X."/>
            <person name="Liu H."/>
            <person name="Dong L."/>
            <person name="Sun H."/>
            <person name="Cao Y."/>
            <person name="Gao Q."/>
            <person name="Zheng S."/>
            <person name="Li Y."/>
            <person name="Yu Y."/>
            <person name="Du H."/>
            <person name="Qi M."/>
            <person name="Li Y."/>
            <person name="Yu H."/>
            <person name="Cui Y."/>
            <person name="Wang N."/>
            <person name="Chen C."/>
            <person name="Wu H."/>
            <person name="Zhao Y."/>
            <person name="Zhang J."/>
            <person name="Li Y."/>
            <person name="Zhou W."/>
            <person name="Zhang B."/>
            <person name="Hu W."/>
            <person name="Eijk M."/>
            <person name="Tang J."/>
            <person name="Witsenboer H."/>
            <person name="Zhao S."/>
            <person name="Li Z."/>
            <person name="Zhang A."/>
            <person name="Wang D."/>
            <person name="Liang C."/>
        </authorList>
    </citation>
    <scope>NUCLEOTIDE SEQUENCE [LARGE SCALE GENOMIC DNA]</scope>
    <source>
        <strain evidence="1">cv. G1812</strain>
    </source>
</reference>
<keyword evidence="2" id="KW-1185">Reference proteome</keyword>
<evidence type="ECO:0000313" key="1">
    <source>
        <dbReference type="EnsemblPlants" id="TuG1812G0300000203.01.T01"/>
    </source>
</evidence>
<dbReference type="Gramene" id="TuG1812G0300000206.01.T01">
    <property type="protein sequence ID" value="TuG1812G0300000206.01.T01"/>
    <property type="gene ID" value="TuG1812G0300000206.01"/>
</dbReference>
<reference evidence="2" key="1">
    <citation type="journal article" date="2013" name="Nature">
        <title>Draft genome of the wheat A-genome progenitor Triticum urartu.</title>
        <authorList>
            <person name="Ling H.Q."/>
            <person name="Zhao S."/>
            <person name="Liu D."/>
            <person name="Wang J."/>
            <person name="Sun H."/>
            <person name="Zhang C."/>
            <person name="Fan H."/>
            <person name="Li D."/>
            <person name="Dong L."/>
            <person name="Tao Y."/>
            <person name="Gao C."/>
            <person name="Wu H."/>
            <person name="Li Y."/>
            <person name="Cui Y."/>
            <person name="Guo X."/>
            <person name="Zheng S."/>
            <person name="Wang B."/>
            <person name="Yu K."/>
            <person name="Liang Q."/>
            <person name="Yang W."/>
            <person name="Lou X."/>
            <person name="Chen J."/>
            <person name="Feng M."/>
            <person name="Jian J."/>
            <person name="Zhang X."/>
            <person name="Luo G."/>
            <person name="Jiang Y."/>
            <person name="Liu J."/>
            <person name="Wang Z."/>
            <person name="Sha Y."/>
            <person name="Zhang B."/>
            <person name="Wu H."/>
            <person name="Tang D."/>
            <person name="Shen Q."/>
            <person name="Xue P."/>
            <person name="Zou S."/>
            <person name="Wang X."/>
            <person name="Liu X."/>
            <person name="Wang F."/>
            <person name="Yang Y."/>
            <person name="An X."/>
            <person name="Dong Z."/>
            <person name="Zhang K."/>
            <person name="Zhang X."/>
            <person name="Luo M.C."/>
            <person name="Dvorak J."/>
            <person name="Tong Y."/>
            <person name="Wang J."/>
            <person name="Yang H."/>
            <person name="Li Z."/>
            <person name="Wang D."/>
            <person name="Zhang A."/>
            <person name="Wang J."/>
        </authorList>
    </citation>
    <scope>NUCLEOTIDE SEQUENCE</scope>
    <source>
        <strain evidence="2">cv. G1812</strain>
    </source>
</reference>
<dbReference type="EnsemblPlants" id="TuG1812G0300000203.01.T01">
    <property type="protein sequence ID" value="TuG1812G0300000203.01.T01"/>
    <property type="gene ID" value="TuG1812G0300000203.01"/>
</dbReference>
<organism evidence="1 2">
    <name type="scientific">Triticum urartu</name>
    <name type="common">Red wild einkorn</name>
    <name type="synonym">Crithodium urartu</name>
    <dbReference type="NCBI Taxonomy" id="4572"/>
    <lineage>
        <taxon>Eukaryota</taxon>
        <taxon>Viridiplantae</taxon>
        <taxon>Streptophyta</taxon>
        <taxon>Embryophyta</taxon>
        <taxon>Tracheophyta</taxon>
        <taxon>Spermatophyta</taxon>
        <taxon>Magnoliopsida</taxon>
        <taxon>Liliopsida</taxon>
        <taxon>Poales</taxon>
        <taxon>Poaceae</taxon>
        <taxon>BOP clade</taxon>
        <taxon>Pooideae</taxon>
        <taxon>Triticodae</taxon>
        <taxon>Triticeae</taxon>
        <taxon>Triticinae</taxon>
        <taxon>Triticum</taxon>
    </lineage>
</organism>
<dbReference type="Gramene" id="TuG1812G0300000203.01.T01">
    <property type="protein sequence ID" value="TuG1812G0300000203.01.T01"/>
    <property type="gene ID" value="TuG1812G0300000203.01"/>
</dbReference>
<sequence>GHLVPSTLWSKRAATARRSPTLHNSQLQSSPLPHVLLQLSVQSTLIGRRLVAGRRHPCLPCRRSAIGSSSVRSDAGSGGSVDAVHVLATARVIPEDDNEKKPLWRYVQMLENTGKGKGGNKRSMQYLLSNREDFNFFNKTVHLL</sequence>
<evidence type="ECO:0000313" key="2">
    <source>
        <dbReference type="Proteomes" id="UP000015106"/>
    </source>
</evidence>
<dbReference type="Proteomes" id="UP000015106">
    <property type="component" value="Chromosome 3"/>
</dbReference>
<name>A0A8R7TR63_TRIUA</name>
<dbReference type="AlphaFoldDB" id="A0A8R7TR63"/>